<dbReference type="InterPro" id="IPR002035">
    <property type="entry name" value="VWF_A"/>
</dbReference>
<reference evidence="3 4" key="1">
    <citation type="submission" date="2020-08" db="EMBL/GenBank/DDBJ databases">
        <title>Genomic Encyclopedia of Type Strains, Phase III (KMG-III): the genomes of soil and plant-associated and newly described type strains.</title>
        <authorList>
            <person name="Whitman W."/>
        </authorList>
    </citation>
    <scope>NUCLEOTIDE SEQUENCE [LARGE SCALE GENOMIC DNA]</scope>
    <source>
        <strain evidence="3 4">CECT 8840</strain>
    </source>
</reference>
<name>A0A7W7QWA5_9ACTN</name>
<dbReference type="SUPFAM" id="SSF53300">
    <property type="entry name" value="vWA-like"/>
    <property type="match status" value="1"/>
</dbReference>
<gene>
    <name evidence="3" type="ORF">FHS44_008053</name>
</gene>
<dbReference type="RefSeq" id="WP_184725662.1">
    <property type="nucleotide sequence ID" value="NZ_JACHJP010000019.1"/>
</dbReference>
<dbReference type="AlphaFoldDB" id="A0A7W7QWA5"/>
<dbReference type="PANTHER" id="PTHR36846:SF1">
    <property type="entry name" value="PROTEIN VIAA"/>
    <property type="match status" value="1"/>
</dbReference>
<evidence type="ECO:0000313" key="4">
    <source>
        <dbReference type="Proteomes" id="UP000552644"/>
    </source>
</evidence>
<dbReference type="SMART" id="SM00327">
    <property type="entry name" value="VWA"/>
    <property type="match status" value="1"/>
</dbReference>
<keyword evidence="4" id="KW-1185">Reference proteome</keyword>
<evidence type="ECO:0000256" key="1">
    <source>
        <dbReference type="SAM" id="MobiDB-lite"/>
    </source>
</evidence>
<protein>
    <submittedName>
        <fullName evidence="3">Uncharacterized protein with von Willebrand factor type A (VWA) domain</fullName>
    </submittedName>
</protein>
<organism evidence="3 4">
    <name type="scientific">Streptosporangium saharense</name>
    <dbReference type="NCBI Taxonomy" id="1706840"/>
    <lineage>
        <taxon>Bacteria</taxon>
        <taxon>Bacillati</taxon>
        <taxon>Actinomycetota</taxon>
        <taxon>Actinomycetes</taxon>
        <taxon>Streptosporangiales</taxon>
        <taxon>Streptosporangiaceae</taxon>
        <taxon>Streptosporangium</taxon>
    </lineage>
</organism>
<dbReference type="InterPro" id="IPR036465">
    <property type="entry name" value="vWFA_dom_sf"/>
</dbReference>
<evidence type="ECO:0000259" key="2">
    <source>
        <dbReference type="PROSITE" id="PS50234"/>
    </source>
</evidence>
<dbReference type="PROSITE" id="PS50234">
    <property type="entry name" value="VWFA"/>
    <property type="match status" value="1"/>
</dbReference>
<feature type="domain" description="VWFA" evidence="2">
    <location>
        <begin position="355"/>
        <end position="533"/>
    </location>
</feature>
<evidence type="ECO:0000313" key="3">
    <source>
        <dbReference type="EMBL" id="MBB4920900.1"/>
    </source>
</evidence>
<dbReference type="EMBL" id="JACHJP010000019">
    <property type="protein sequence ID" value="MBB4920900.1"/>
    <property type="molecule type" value="Genomic_DNA"/>
</dbReference>
<dbReference type="Proteomes" id="UP000552644">
    <property type="component" value="Unassembled WGS sequence"/>
</dbReference>
<proteinExistence type="predicted"/>
<comment type="caution">
    <text evidence="3">The sequence shown here is derived from an EMBL/GenBank/DDBJ whole genome shotgun (WGS) entry which is preliminary data.</text>
</comment>
<dbReference type="Gene3D" id="3.40.50.410">
    <property type="entry name" value="von Willebrand factor, type A domain"/>
    <property type="match status" value="1"/>
</dbReference>
<accession>A0A7W7QWA5</accession>
<dbReference type="Pfam" id="PF13519">
    <property type="entry name" value="VWA_2"/>
    <property type="match status" value="1"/>
</dbReference>
<dbReference type="PANTHER" id="PTHR36846">
    <property type="entry name" value="PROTEIN VIAA"/>
    <property type="match status" value="1"/>
</dbReference>
<sequence length="533" mass="57675">MGKLKDLVSRAGRWLGLGAAAAPALHTATIEADRFDEIEWREVHDQAPALRDLIDDLLDRYDYTGDLIRDMWTAAYKAAPELRPREQMEPSRLVNHQVMEAMLDAPEFAELRKETAGDSYAAAMAVLAQAEPLRRMLERTKEARQATQHAAEAAEQAAQAAAAVQAALQEAAEQEDAKGEVPATAAATVQQAIDAAEAAEQEAEQAAAQAQAALDHSGPSTRTAVRAAAAQAAEQAREETALMTAWGIEPGQTARMDFETRRQLAERLRGGRLGQFAQLIGRFRQMARGERARKVEHAVGELVGVTLGDDISRAIPSEVASLGVPALRPVFAAKVAEGRLMTYETRGEQITGQGAIIALIDTSSSMTNTYEATGITREAWAKAAGLALLDQARASRRDFAGIVFSHENAPPKVFEFPGGRASVEQLLEFGETFLGGGTSFTRPLDEAAELLERAYNAEGTARADIVMVTDGEAKVSEEWMRTWQERKARLDFRTFGLAIATTPGPVLEALADNVRMVADLADVTQVADLFRVI</sequence>
<feature type="compositionally biased region" description="Low complexity" evidence="1">
    <location>
        <begin position="204"/>
        <end position="213"/>
    </location>
</feature>
<feature type="region of interest" description="Disordered" evidence="1">
    <location>
        <begin position="196"/>
        <end position="222"/>
    </location>
</feature>